<dbReference type="Proteomes" id="UP000294927">
    <property type="component" value="Unassembled WGS sequence"/>
</dbReference>
<evidence type="ECO:0000313" key="2">
    <source>
        <dbReference type="EMBL" id="TDV47938.1"/>
    </source>
</evidence>
<organism evidence="2 3">
    <name type="scientific">Actinophytocola oryzae</name>
    <dbReference type="NCBI Taxonomy" id="502181"/>
    <lineage>
        <taxon>Bacteria</taxon>
        <taxon>Bacillati</taxon>
        <taxon>Actinomycetota</taxon>
        <taxon>Actinomycetes</taxon>
        <taxon>Pseudonocardiales</taxon>
        <taxon>Pseudonocardiaceae</taxon>
    </lineage>
</organism>
<sequence>MDVPSSALYPVGFSRPDLPVPGAPGPVWPRRLVGLREPGFSAASRRAARLVVVAALVVLAGEFLVDDGLRPFVVAVAAGVAAYAGLAAVSLAVLRRRQARFERTWLVAQSDVLRARRFDVLRFTTSEPVETGQGRWAVRRVYDLTRRDEVERLLGVRRRADADGVVVPVTVEFSYPTDDGVGLEQIRGELGSIHLEDNSAAGRSARVRFPTAHYGVRPSAERPTTYWVLGRPTLTVTRLARDQAPAR</sequence>
<evidence type="ECO:0000256" key="1">
    <source>
        <dbReference type="SAM" id="Phobius"/>
    </source>
</evidence>
<gene>
    <name evidence="2" type="ORF">CLV71_109173</name>
</gene>
<comment type="caution">
    <text evidence="2">The sequence shown here is derived from an EMBL/GenBank/DDBJ whole genome shotgun (WGS) entry which is preliminary data.</text>
</comment>
<keyword evidence="3" id="KW-1185">Reference proteome</keyword>
<dbReference type="EMBL" id="SOCP01000009">
    <property type="protein sequence ID" value="TDV47938.1"/>
    <property type="molecule type" value="Genomic_DNA"/>
</dbReference>
<proteinExistence type="predicted"/>
<reference evidence="2 3" key="1">
    <citation type="submission" date="2019-03" db="EMBL/GenBank/DDBJ databases">
        <title>Genomic Encyclopedia of Archaeal and Bacterial Type Strains, Phase II (KMG-II): from individual species to whole genera.</title>
        <authorList>
            <person name="Goeker M."/>
        </authorList>
    </citation>
    <scope>NUCLEOTIDE SEQUENCE [LARGE SCALE GENOMIC DNA]</scope>
    <source>
        <strain evidence="2 3">DSM 45499</strain>
    </source>
</reference>
<dbReference type="RefSeq" id="WP_133905221.1">
    <property type="nucleotide sequence ID" value="NZ_SOCP01000009.1"/>
</dbReference>
<keyword evidence="1" id="KW-1133">Transmembrane helix</keyword>
<feature type="transmembrane region" description="Helical" evidence="1">
    <location>
        <begin position="71"/>
        <end position="94"/>
    </location>
</feature>
<dbReference type="AlphaFoldDB" id="A0A4R7VFX3"/>
<evidence type="ECO:0000313" key="3">
    <source>
        <dbReference type="Proteomes" id="UP000294927"/>
    </source>
</evidence>
<accession>A0A4R7VFX3</accession>
<keyword evidence="1" id="KW-0812">Transmembrane</keyword>
<name>A0A4R7VFX3_9PSEU</name>
<keyword evidence="1" id="KW-0472">Membrane</keyword>
<dbReference type="OrthoDB" id="4179787at2"/>
<protein>
    <submittedName>
        <fullName evidence="2">Uncharacterized protein</fullName>
    </submittedName>
</protein>